<evidence type="ECO:0000313" key="2">
    <source>
        <dbReference type="Proteomes" id="UP000828048"/>
    </source>
</evidence>
<gene>
    <name evidence="1" type="ORF">Vadar_006514</name>
</gene>
<comment type="caution">
    <text evidence="1">The sequence shown here is derived from an EMBL/GenBank/DDBJ whole genome shotgun (WGS) entry which is preliminary data.</text>
</comment>
<dbReference type="Proteomes" id="UP000828048">
    <property type="component" value="Chromosome 6"/>
</dbReference>
<proteinExistence type="predicted"/>
<keyword evidence="2" id="KW-1185">Reference proteome</keyword>
<evidence type="ECO:0000313" key="1">
    <source>
        <dbReference type="EMBL" id="KAH7836856.1"/>
    </source>
</evidence>
<accession>A0ACB7X815</accession>
<name>A0ACB7X815_9ERIC</name>
<dbReference type="EMBL" id="CM037156">
    <property type="protein sequence ID" value="KAH7836856.1"/>
    <property type="molecule type" value="Genomic_DNA"/>
</dbReference>
<protein>
    <submittedName>
        <fullName evidence="1">Uncharacterized protein</fullName>
    </submittedName>
</protein>
<sequence length="550" mass="60958">MDEEVLKKLASFVLSKEEEEEVVLSAEDVQISKKECQLSVMGKLITYKGVHLGGLKAAMEIAWGFPKSFRVLEVGGGIYQFIFGNEMDVLRVINGGPWLHNNQLLILHRWREGVNPRKIDFSYSPFWIQLRALPLECMSVEVGRKIMQGFGEIQEMVIAQLNSNQGRCIRVKILIDITKPLPRGKKAKMAGGESFWVAFRYEKLPTLCYYCGVVGHEEKMCIEKCNDFGAGVFRDNQYGAWLKASPIKPQGRRRSEGSSEFCSTEESFSDGVGKGKSVNSGTDLQDPGDNGIIDVEGKRNGRDSFQNSNGAKFGSRSYFGDLSKEGFGQKIQPTKVLAGPRRQLNMALEAKGVGHLAGSLESPVDVRPIVVRNASNEDLEVQKTRALLNGTTPPIVKPASNFIPLSEEEQKELARKEQLDEVFSEERGDRPMLNAVARWEAEKIHKQNQTDGGQESGEVMMEENQKMKGRGSRIILRKCSNSKAGSESTSETGKGKPQKRKKDSDLVEADLDTVGAQSLGKKQKVDALEGIANNSDTVEVASREWPHGVQ</sequence>
<organism evidence="1 2">
    <name type="scientific">Vaccinium darrowii</name>
    <dbReference type="NCBI Taxonomy" id="229202"/>
    <lineage>
        <taxon>Eukaryota</taxon>
        <taxon>Viridiplantae</taxon>
        <taxon>Streptophyta</taxon>
        <taxon>Embryophyta</taxon>
        <taxon>Tracheophyta</taxon>
        <taxon>Spermatophyta</taxon>
        <taxon>Magnoliopsida</taxon>
        <taxon>eudicotyledons</taxon>
        <taxon>Gunneridae</taxon>
        <taxon>Pentapetalae</taxon>
        <taxon>asterids</taxon>
        <taxon>Ericales</taxon>
        <taxon>Ericaceae</taxon>
        <taxon>Vaccinioideae</taxon>
        <taxon>Vaccinieae</taxon>
        <taxon>Vaccinium</taxon>
    </lineage>
</organism>
<reference evidence="1 2" key="1">
    <citation type="journal article" date="2021" name="Hortic Res">
        <title>High-quality reference genome and annotation aids understanding of berry development for evergreen blueberry (Vaccinium darrowii).</title>
        <authorList>
            <person name="Yu J."/>
            <person name="Hulse-Kemp A.M."/>
            <person name="Babiker E."/>
            <person name="Staton M."/>
        </authorList>
    </citation>
    <scope>NUCLEOTIDE SEQUENCE [LARGE SCALE GENOMIC DNA]</scope>
    <source>
        <strain evidence="2">cv. NJ 8807/NJ 8810</strain>
        <tissue evidence="1">Young leaf</tissue>
    </source>
</reference>